<sequence>MSLVIDDPDLERDLRALAAQRGERVEDVVRRALRSDGATRSRDPAEDNAGQETEQARQKRLAEARRIIDRFAALDVLDPRAPDEIIGYDDHGLPT</sequence>
<gene>
    <name evidence="2" type="ORF">CKO28_04090</name>
</gene>
<dbReference type="Proteomes" id="UP001296873">
    <property type="component" value="Unassembled WGS sequence"/>
</dbReference>
<proteinExistence type="predicted"/>
<evidence type="ECO:0000313" key="3">
    <source>
        <dbReference type="Proteomes" id="UP001296873"/>
    </source>
</evidence>
<feature type="region of interest" description="Disordered" evidence="1">
    <location>
        <begin position="32"/>
        <end position="60"/>
    </location>
</feature>
<reference evidence="2 3" key="1">
    <citation type="journal article" date="2020" name="Microorganisms">
        <title>Osmotic Adaptation and Compatible Solute Biosynthesis of Phototrophic Bacteria as Revealed from Genome Analyses.</title>
        <authorList>
            <person name="Imhoff J.F."/>
            <person name="Rahn T."/>
            <person name="Kunzel S."/>
            <person name="Keller A."/>
            <person name="Neulinger S.C."/>
        </authorList>
    </citation>
    <scope>NUCLEOTIDE SEQUENCE [LARGE SCALE GENOMIC DNA]</scope>
    <source>
        <strain evidence="2 3">DSM 9895</strain>
    </source>
</reference>
<evidence type="ECO:0008006" key="4">
    <source>
        <dbReference type="Google" id="ProtNLM"/>
    </source>
</evidence>
<accession>A0ABS1DBC6</accession>
<organism evidence="2 3">
    <name type="scientific">Rhodovibrio sodomensis</name>
    <dbReference type="NCBI Taxonomy" id="1088"/>
    <lineage>
        <taxon>Bacteria</taxon>
        <taxon>Pseudomonadati</taxon>
        <taxon>Pseudomonadota</taxon>
        <taxon>Alphaproteobacteria</taxon>
        <taxon>Rhodospirillales</taxon>
        <taxon>Rhodovibrionaceae</taxon>
        <taxon>Rhodovibrio</taxon>
    </lineage>
</organism>
<dbReference type="InterPro" id="IPR011660">
    <property type="entry name" value="VapB-like"/>
</dbReference>
<feature type="compositionally biased region" description="Basic and acidic residues" evidence="1">
    <location>
        <begin position="32"/>
        <end position="45"/>
    </location>
</feature>
<keyword evidence="3" id="KW-1185">Reference proteome</keyword>
<comment type="caution">
    <text evidence="2">The sequence shown here is derived from an EMBL/GenBank/DDBJ whole genome shotgun (WGS) entry which is preliminary data.</text>
</comment>
<dbReference type="EMBL" id="NRRL01000005">
    <property type="protein sequence ID" value="MBK1667222.1"/>
    <property type="molecule type" value="Genomic_DNA"/>
</dbReference>
<protein>
    <recommendedName>
        <fullName evidence="4">PSK operon transcription factor</fullName>
    </recommendedName>
</protein>
<dbReference type="RefSeq" id="WP_200339289.1">
    <property type="nucleotide sequence ID" value="NZ_NRRL01000005.1"/>
</dbReference>
<evidence type="ECO:0000313" key="2">
    <source>
        <dbReference type="EMBL" id="MBK1667222.1"/>
    </source>
</evidence>
<name>A0ABS1DBC6_9PROT</name>
<dbReference type="Pfam" id="PF07704">
    <property type="entry name" value="PSK_trans_fac"/>
    <property type="match status" value="1"/>
</dbReference>
<evidence type="ECO:0000256" key="1">
    <source>
        <dbReference type="SAM" id="MobiDB-lite"/>
    </source>
</evidence>